<dbReference type="AlphaFoldDB" id="A0A0S4J2M6"/>
<feature type="transmembrane region" description="Helical" evidence="1">
    <location>
        <begin position="14"/>
        <end position="35"/>
    </location>
</feature>
<proteinExistence type="predicted"/>
<keyword evidence="1 2" id="KW-0812">Transmembrane</keyword>
<evidence type="ECO:0000313" key="3">
    <source>
        <dbReference type="Proteomes" id="UP000051952"/>
    </source>
</evidence>
<sequence>MIIQKTDVMGPRAAGFFVGSTIAAGACGLLLQFDLMRRLEARTRHIQTIEETYAHLLKA</sequence>
<dbReference type="Proteomes" id="UP000051952">
    <property type="component" value="Unassembled WGS sequence"/>
</dbReference>
<dbReference type="PROSITE" id="PS51257">
    <property type="entry name" value="PROKAR_LIPOPROTEIN"/>
    <property type="match status" value="1"/>
</dbReference>
<dbReference type="OrthoDB" id="258193at2759"/>
<evidence type="ECO:0000313" key="2">
    <source>
        <dbReference type="EMBL" id="CUG62018.1"/>
    </source>
</evidence>
<keyword evidence="1" id="KW-0472">Membrane</keyword>
<name>A0A0S4J2M6_BODSA</name>
<evidence type="ECO:0000256" key="1">
    <source>
        <dbReference type="SAM" id="Phobius"/>
    </source>
</evidence>
<dbReference type="EMBL" id="CYKH01000903">
    <property type="protein sequence ID" value="CUG62018.1"/>
    <property type="molecule type" value="Genomic_DNA"/>
</dbReference>
<keyword evidence="3" id="KW-1185">Reference proteome</keyword>
<organism evidence="2 3">
    <name type="scientific">Bodo saltans</name>
    <name type="common">Flagellated protozoan</name>
    <dbReference type="NCBI Taxonomy" id="75058"/>
    <lineage>
        <taxon>Eukaryota</taxon>
        <taxon>Discoba</taxon>
        <taxon>Euglenozoa</taxon>
        <taxon>Kinetoplastea</taxon>
        <taxon>Metakinetoplastina</taxon>
        <taxon>Eubodonida</taxon>
        <taxon>Bodonidae</taxon>
        <taxon>Bodo</taxon>
    </lineage>
</organism>
<keyword evidence="1" id="KW-1133">Transmembrane helix</keyword>
<dbReference type="VEuPathDB" id="TriTrypDB:BSAL_05625"/>
<accession>A0A0S4J2M6</accession>
<gene>
    <name evidence="2" type="ORF">BSAL_05625</name>
</gene>
<reference evidence="3" key="1">
    <citation type="submission" date="2015-09" db="EMBL/GenBank/DDBJ databases">
        <authorList>
            <consortium name="Pathogen Informatics"/>
        </authorList>
    </citation>
    <scope>NUCLEOTIDE SEQUENCE [LARGE SCALE GENOMIC DNA]</scope>
    <source>
        <strain evidence="3">Lake Konstanz</strain>
    </source>
</reference>
<protein>
    <submittedName>
        <fullName evidence="2">Transmembrane protein, putative</fullName>
    </submittedName>
</protein>